<comment type="caution">
    <text evidence="1">The sequence shown here is derived from an EMBL/GenBank/DDBJ whole genome shotgun (WGS) entry which is preliminary data.</text>
</comment>
<sequence>MNNLVICCVGDGSLHPQWLEGQKDFDLFLIYFGDQSGLYREQCQHYAEAKGSKWQLLSSQIAANWDWIKEYDAIWLPDDDIKTDAANINRIFALFHQYQLKLAQPALTPDSYISLKITRQRNWAQLRFTNYVEVMVPVMTSDTLEMLLPTFTLNKTGWGVDYYWNKLVRERGWGPLGIIDAAAVTHTRPVNPEGGYYQAMGISPGQERDEIMRRYKLSKKKRHYGAVMELAGRAVKLRWLPYIF</sequence>
<dbReference type="Proteomes" id="UP000268033">
    <property type="component" value="Unassembled WGS sequence"/>
</dbReference>
<dbReference type="EMBL" id="RJUL01000011">
    <property type="protein sequence ID" value="ROQ21991.1"/>
    <property type="molecule type" value="Genomic_DNA"/>
</dbReference>
<evidence type="ECO:0000313" key="1">
    <source>
        <dbReference type="EMBL" id="ROQ21991.1"/>
    </source>
</evidence>
<protein>
    <recommendedName>
        <fullName evidence="3">DUF707 domain-containing protein</fullName>
    </recommendedName>
</protein>
<evidence type="ECO:0000313" key="2">
    <source>
        <dbReference type="Proteomes" id="UP000268033"/>
    </source>
</evidence>
<accession>A0A3N1P3B0</accession>
<reference evidence="1 2" key="1">
    <citation type="submission" date="2018-11" db="EMBL/GenBank/DDBJ databases">
        <title>Genomic Encyclopedia of Type Strains, Phase IV (KMG-IV): sequencing the most valuable type-strain genomes for metagenomic binning, comparative biology and taxonomic classification.</title>
        <authorList>
            <person name="Goeker M."/>
        </authorList>
    </citation>
    <scope>NUCLEOTIDE SEQUENCE [LARGE SCALE GENOMIC DNA]</scope>
    <source>
        <strain evidence="1 2">DSM 21945</strain>
    </source>
</reference>
<gene>
    <name evidence="1" type="ORF">EDC28_11193</name>
</gene>
<name>A0A3N1P3B0_9GAMM</name>
<evidence type="ECO:0008006" key="3">
    <source>
        <dbReference type="Google" id="ProtNLM"/>
    </source>
</evidence>
<dbReference type="RefSeq" id="WP_123422488.1">
    <property type="nucleotide sequence ID" value="NZ_RJUL01000011.1"/>
</dbReference>
<dbReference type="AlphaFoldDB" id="A0A3N1P3B0"/>
<organism evidence="1 2">
    <name type="scientific">Gallaecimonas pentaromativorans</name>
    <dbReference type="NCBI Taxonomy" id="584787"/>
    <lineage>
        <taxon>Bacteria</taxon>
        <taxon>Pseudomonadati</taxon>
        <taxon>Pseudomonadota</taxon>
        <taxon>Gammaproteobacteria</taxon>
        <taxon>Enterobacterales</taxon>
        <taxon>Gallaecimonadaceae</taxon>
        <taxon>Gallaecimonas</taxon>
    </lineage>
</organism>
<keyword evidence="2" id="KW-1185">Reference proteome</keyword>
<proteinExistence type="predicted"/>